<proteinExistence type="predicted"/>
<name>A0ABP8LE99_9MICO</name>
<keyword evidence="3" id="KW-1185">Reference proteome</keyword>
<reference evidence="3" key="1">
    <citation type="journal article" date="2019" name="Int. J. Syst. Evol. Microbiol.">
        <title>The Global Catalogue of Microorganisms (GCM) 10K type strain sequencing project: providing services to taxonomists for standard genome sequencing and annotation.</title>
        <authorList>
            <consortium name="The Broad Institute Genomics Platform"/>
            <consortium name="The Broad Institute Genome Sequencing Center for Infectious Disease"/>
            <person name="Wu L."/>
            <person name="Ma J."/>
        </authorList>
    </citation>
    <scope>NUCLEOTIDE SEQUENCE [LARGE SCALE GENOMIC DNA]</scope>
    <source>
        <strain evidence="3">JCM 17810</strain>
    </source>
</reference>
<keyword evidence="1" id="KW-0472">Membrane</keyword>
<evidence type="ECO:0000256" key="1">
    <source>
        <dbReference type="SAM" id="Phobius"/>
    </source>
</evidence>
<dbReference type="EMBL" id="BAABGN010000011">
    <property type="protein sequence ID" value="GAA4427288.1"/>
    <property type="molecule type" value="Genomic_DNA"/>
</dbReference>
<gene>
    <name evidence="2" type="ORF">GCM10023169_27090</name>
</gene>
<protein>
    <submittedName>
        <fullName evidence="2">Uncharacterized protein</fullName>
    </submittedName>
</protein>
<sequence length="228" mass="24824">MANTPGAEPWTDADSARLAACRVHIELQTGRPVTPPLELAVSFRPTFSTDEIMMAAGPFDLFNFQPVGNGSYQRGGGLFLGTGPIGLAATGVFAAARFAGNRSRKKRAEADAVPRWVQVDTGQLIVSDRGFYLETRSGLHSWNYDDINQVEMAAPSHLIMAGTSANGPVRWIIRSDWAELIFVLWVNRFAPRHPQLADGSWLPPGWVEHVRTHGHAGPIEASRGVLGQ</sequence>
<evidence type="ECO:0000313" key="2">
    <source>
        <dbReference type="EMBL" id="GAA4427288.1"/>
    </source>
</evidence>
<accession>A0ABP8LE99</accession>
<feature type="transmembrane region" description="Helical" evidence="1">
    <location>
        <begin position="78"/>
        <end position="99"/>
    </location>
</feature>
<keyword evidence="1" id="KW-1133">Transmembrane helix</keyword>
<evidence type="ECO:0000313" key="3">
    <source>
        <dbReference type="Proteomes" id="UP001500622"/>
    </source>
</evidence>
<organism evidence="2 3">
    <name type="scientific">Georgenia halophila</name>
    <dbReference type="NCBI Taxonomy" id="620889"/>
    <lineage>
        <taxon>Bacteria</taxon>
        <taxon>Bacillati</taxon>
        <taxon>Actinomycetota</taxon>
        <taxon>Actinomycetes</taxon>
        <taxon>Micrococcales</taxon>
        <taxon>Bogoriellaceae</taxon>
        <taxon>Georgenia</taxon>
    </lineage>
</organism>
<keyword evidence="1" id="KW-0812">Transmembrane</keyword>
<comment type="caution">
    <text evidence="2">The sequence shown here is derived from an EMBL/GenBank/DDBJ whole genome shotgun (WGS) entry which is preliminary data.</text>
</comment>
<dbReference type="Proteomes" id="UP001500622">
    <property type="component" value="Unassembled WGS sequence"/>
</dbReference>